<feature type="transmembrane region" description="Helical" evidence="1">
    <location>
        <begin position="75"/>
        <end position="102"/>
    </location>
</feature>
<reference evidence="3" key="1">
    <citation type="journal article" date="2019" name="Int. J. Syst. Evol. Microbiol.">
        <title>The Global Catalogue of Microorganisms (GCM) 10K type strain sequencing project: providing services to taxonomists for standard genome sequencing and annotation.</title>
        <authorList>
            <consortium name="The Broad Institute Genomics Platform"/>
            <consortium name="The Broad Institute Genome Sequencing Center for Infectious Disease"/>
            <person name="Wu L."/>
            <person name="Ma J."/>
        </authorList>
    </citation>
    <scope>NUCLEOTIDE SEQUENCE [LARGE SCALE GENOMIC DNA]</scope>
    <source>
        <strain evidence="3">JCM 16704</strain>
    </source>
</reference>
<comment type="caution">
    <text evidence="2">The sequence shown here is derived from an EMBL/GenBank/DDBJ whole genome shotgun (WGS) entry which is preliminary data.</text>
</comment>
<gene>
    <name evidence="2" type="ORF">GCM10022216_24410</name>
</gene>
<feature type="transmembrane region" description="Helical" evidence="1">
    <location>
        <begin position="35"/>
        <end position="54"/>
    </location>
</feature>
<name>A0ABP7YXK0_9SPHI</name>
<keyword evidence="3" id="KW-1185">Reference proteome</keyword>
<accession>A0ABP7YXK0</accession>
<dbReference type="EMBL" id="BAAAZI010000010">
    <property type="protein sequence ID" value="GAA4142948.1"/>
    <property type="molecule type" value="Genomic_DNA"/>
</dbReference>
<feature type="transmembrane region" description="Helical" evidence="1">
    <location>
        <begin position="114"/>
        <end position="133"/>
    </location>
</feature>
<feature type="transmembrane region" description="Helical" evidence="1">
    <location>
        <begin position="5"/>
        <end position="23"/>
    </location>
</feature>
<keyword evidence="1" id="KW-0472">Membrane</keyword>
<dbReference type="Proteomes" id="UP001500101">
    <property type="component" value="Unassembled WGS sequence"/>
</dbReference>
<dbReference type="InterPro" id="IPR043742">
    <property type="entry name" value="DUF5687"/>
</dbReference>
<organism evidence="2 3">
    <name type="scientific">Sphingobacterium kyonggiense</name>
    <dbReference type="NCBI Taxonomy" id="714075"/>
    <lineage>
        <taxon>Bacteria</taxon>
        <taxon>Pseudomonadati</taxon>
        <taxon>Bacteroidota</taxon>
        <taxon>Sphingobacteriia</taxon>
        <taxon>Sphingobacteriales</taxon>
        <taxon>Sphingobacteriaceae</taxon>
        <taxon>Sphingobacterium</taxon>
    </lineage>
</organism>
<feature type="transmembrane region" description="Helical" evidence="1">
    <location>
        <begin position="277"/>
        <end position="296"/>
    </location>
</feature>
<feature type="transmembrane region" description="Helical" evidence="1">
    <location>
        <begin position="425"/>
        <end position="446"/>
    </location>
</feature>
<feature type="transmembrane region" description="Helical" evidence="1">
    <location>
        <begin position="145"/>
        <end position="162"/>
    </location>
</feature>
<feature type="transmembrane region" description="Helical" evidence="1">
    <location>
        <begin position="351"/>
        <end position="374"/>
    </location>
</feature>
<sequence length="464" mass="53108">MGFMAVYFLLSFIGLGFGLYFLMEELNPQGEPLLLVNDFLLFWFLGEFILRFLMQNLPVTEIKPLLTKRISRNSIVHFLMAKSSYSFFNVLTPAAAIPFTLVCLSKTDYSATSLIAWLIAVIAMIYSINYLNIWIQKRYSSNLKAIIPFIVVCIALIALEYFKVFSISNLFGQFFDYILVYPVLAIIPIGLAVFSYFLTYKSIKDNLYLDAFLEAKESKVQTADLSWTSRFGDLSPFLQLDLKLIWRNKRTKNAVLLCLAFLAYGLFFYFTPKYNGTGMLVLVGIFITGIFIINFGQYIPAWDSSYFAFFKTRPISMVRYLQSKALLMYLSVVILTILSTFYVYFGWDKLYVNVACAIYNMGVNVPIILLFGAYNRKRIDLSEGNMMNYQGMGIAQWLVGIPLIGLPMIIWYAMKFLFDQGTANLVLIGIGVIGLLLHQVIIKGLAELYNEKHYAMLEGFKQKD</sequence>
<keyword evidence="1" id="KW-1133">Transmembrane helix</keyword>
<protein>
    <submittedName>
        <fullName evidence="2">DUF5687 family protein</fullName>
    </submittedName>
</protein>
<proteinExistence type="predicted"/>
<feature type="transmembrane region" description="Helical" evidence="1">
    <location>
        <begin position="174"/>
        <end position="198"/>
    </location>
</feature>
<keyword evidence="1" id="KW-0812">Transmembrane</keyword>
<evidence type="ECO:0000313" key="3">
    <source>
        <dbReference type="Proteomes" id="UP001500101"/>
    </source>
</evidence>
<evidence type="ECO:0000256" key="1">
    <source>
        <dbReference type="SAM" id="Phobius"/>
    </source>
</evidence>
<evidence type="ECO:0000313" key="2">
    <source>
        <dbReference type="EMBL" id="GAA4142948.1"/>
    </source>
</evidence>
<feature type="transmembrane region" description="Helical" evidence="1">
    <location>
        <begin position="253"/>
        <end position="271"/>
    </location>
</feature>
<feature type="transmembrane region" description="Helical" evidence="1">
    <location>
        <begin position="326"/>
        <end position="345"/>
    </location>
</feature>
<dbReference type="Pfam" id="PF18940">
    <property type="entry name" value="DUF5687"/>
    <property type="match status" value="1"/>
</dbReference>
<feature type="transmembrane region" description="Helical" evidence="1">
    <location>
        <begin position="394"/>
        <end position="413"/>
    </location>
</feature>